<evidence type="ECO:0000259" key="4">
    <source>
        <dbReference type="Pfam" id="PF00730"/>
    </source>
</evidence>
<dbReference type="SUPFAM" id="SSF48150">
    <property type="entry name" value="DNA-glycosylase"/>
    <property type="match status" value="1"/>
</dbReference>
<name>A0AAN9IYY1_CROPI</name>
<gene>
    <name evidence="5" type="ORF">RIF29_02144</name>
</gene>
<dbReference type="AlphaFoldDB" id="A0AAN9IYY1"/>
<reference evidence="5 6" key="1">
    <citation type="submission" date="2024-01" db="EMBL/GenBank/DDBJ databases">
        <title>The genomes of 5 underutilized Papilionoideae crops provide insights into root nodulation and disease resistanc.</title>
        <authorList>
            <person name="Yuan L."/>
        </authorList>
    </citation>
    <scope>NUCLEOTIDE SEQUENCE [LARGE SCALE GENOMIC DNA]</scope>
    <source>
        <strain evidence="5">ZHUSHIDOU_FW_LH</strain>
        <tissue evidence="5">Leaf</tissue>
    </source>
</reference>
<comment type="caution">
    <text evidence="5">The sequence shown here is derived from an EMBL/GenBank/DDBJ whole genome shotgun (WGS) entry which is preliminary data.</text>
</comment>
<evidence type="ECO:0000256" key="3">
    <source>
        <dbReference type="SAM" id="MobiDB-lite"/>
    </source>
</evidence>
<organism evidence="5 6">
    <name type="scientific">Crotalaria pallida</name>
    <name type="common">Smooth rattlebox</name>
    <name type="synonym">Crotalaria striata</name>
    <dbReference type="NCBI Taxonomy" id="3830"/>
    <lineage>
        <taxon>Eukaryota</taxon>
        <taxon>Viridiplantae</taxon>
        <taxon>Streptophyta</taxon>
        <taxon>Embryophyta</taxon>
        <taxon>Tracheophyta</taxon>
        <taxon>Spermatophyta</taxon>
        <taxon>Magnoliopsida</taxon>
        <taxon>eudicotyledons</taxon>
        <taxon>Gunneridae</taxon>
        <taxon>Pentapetalae</taxon>
        <taxon>rosids</taxon>
        <taxon>fabids</taxon>
        <taxon>Fabales</taxon>
        <taxon>Fabaceae</taxon>
        <taxon>Papilionoideae</taxon>
        <taxon>50 kb inversion clade</taxon>
        <taxon>genistoids sensu lato</taxon>
        <taxon>core genistoids</taxon>
        <taxon>Crotalarieae</taxon>
        <taxon>Crotalaria</taxon>
    </lineage>
</organism>
<feature type="region of interest" description="Disordered" evidence="3">
    <location>
        <begin position="113"/>
        <end position="201"/>
    </location>
</feature>
<dbReference type="Pfam" id="PF00730">
    <property type="entry name" value="HhH-GPD"/>
    <property type="match status" value="1"/>
</dbReference>
<dbReference type="PANTHER" id="PTHR15074">
    <property type="entry name" value="METHYL-CPG-BINDING PROTEIN"/>
    <property type="match status" value="1"/>
</dbReference>
<protein>
    <recommendedName>
        <fullName evidence="4">HhH-GPD domain-containing protein</fullName>
    </recommendedName>
</protein>
<dbReference type="GO" id="GO:0005634">
    <property type="term" value="C:nucleus"/>
    <property type="evidence" value="ECO:0007669"/>
    <property type="project" value="UniProtKB-SubCell"/>
</dbReference>
<accession>A0AAN9IYY1</accession>
<dbReference type="InterPro" id="IPR011257">
    <property type="entry name" value="DNA_glycosylase"/>
</dbReference>
<keyword evidence="6" id="KW-1185">Reference proteome</keyword>
<dbReference type="Gene3D" id="1.10.340.30">
    <property type="entry name" value="Hypothetical protein, domain 2"/>
    <property type="match status" value="1"/>
</dbReference>
<dbReference type="PANTHER" id="PTHR15074:SF0">
    <property type="entry name" value="METHYL-CPG-BINDING DOMAIN PROTEIN 4-LIKE PROTEIN"/>
    <property type="match status" value="1"/>
</dbReference>
<dbReference type="InterPro" id="IPR045138">
    <property type="entry name" value="MeCP2/MBD4"/>
</dbReference>
<dbReference type="GO" id="GO:0003824">
    <property type="term" value="F:catalytic activity"/>
    <property type="evidence" value="ECO:0007669"/>
    <property type="project" value="InterPro"/>
</dbReference>
<comment type="subcellular location">
    <subcellularLocation>
        <location evidence="1">Nucleus</location>
    </subcellularLocation>
</comment>
<feature type="compositionally biased region" description="Polar residues" evidence="3">
    <location>
        <begin position="139"/>
        <end position="160"/>
    </location>
</feature>
<dbReference type="GO" id="GO:0006284">
    <property type="term" value="P:base-excision repair"/>
    <property type="evidence" value="ECO:0007669"/>
    <property type="project" value="InterPro"/>
</dbReference>
<dbReference type="EMBL" id="JAYWIO010000001">
    <property type="protein sequence ID" value="KAK7288674.1"/>
    <property type="molecule type" value="Genomic_DNA"/>
</dbReference>
<dbReference type="InterPro" id="IPR003265">
    <property type="entry name" value="HhH-GPD_domain"/>
</dbReference>
<feature type="region of interest" description="Disordered" evidence="3">
    <location>
        <begin position="45"/>
        <end position="68"/>
    </location>
</feature>
<keyword evidence="2" id="KW-0539">Nucleus</keyword>
<evidence type="ECO:0000256" key="1">
    <source>
        <dbReference type="ARBA" id="ARBA00004123"/>
    </source>
</evidence>
<dbReference type="GO" id="GO:0003677">
    <property type="term" value="F:DNA binding"/>
    <property type="evidence" value="ECO:0007669"/>
    <property type="project" value="InterPro"/>
</dbReference>
<proteinExistence type="predicted"/>
<evidence type="ECO:0000313" key="5">
    <source>
        <dbReference type="EMBL" id="KAK7288674.1"/>
    </source>
</evidence>
<feature type="domain" description="HhH-GPD" evidence="4">
    <location>
        <begin position="397"/>
        <end position="485"/>
    </location>
</feature>
<dbReference type="Proteomes" id="UP001372338">
    <property type="component" value="Unassembled WGS sequence"/>
</dbReference>
<evidence type="ECO:0000256" key="2">
    <source>
        <dbReference type="ARBA" id="ARBA00023242"/>
    </source>
</evidence>
<sequence length="511" mass="58456">MKGLFIITKRDKPKRKLPKDALRRVATPCHATLFTYIALEANAKPVPSRPKSTSKLSRLAPLSETTAQSVRLRHHLTPRPSMRSMYSPRTMPRHLVWFLDELPKDCIEGSMRMTKSKRNENENATPDPNPNSKKRNENENATPDPNPNSQKRNENENATPDPNPNSKKRYVSPYFNHPPGKNIVVLPKSNENENATPDPNPFSKWRYVSPYFNHPPVKNIVVNENANATPDPNPFSKKRYVSPYFNHPPRKNIVVLSKSNENENATPDPNLNSNKRYVSPYFNHTPGKNIVVLPKSSVNENATPDPNLSSKKRYVSPYFNHPPDKNIIVLPKGIEIGNKTGSHIIVQRKPVKLKPELRSDAYKRKSPDNTWEPPVSPGLRLLQHDHAWDPWRVLVICMLLNKTNGVQVKPILEQLFNLCPDAKSCIQVEKVEIEHVIRSLGLQRKRAKSLKYLSEDYLNGSWTHVTQLHGVGKYAGDAYAIFCTGEWKNVTPTDKELVRYWNYLWSIEHTL</sequence>
<evidence type="ECO:0000313" key="6">
    <source>
        <dbReference type="Proteomes" id="UP001372338"/>
    </source>
</evidence>